<evidence type="ECO:0000256" key="4">
    <source>
        <dbReference type="ARBA" id="ARBA00023040"/>
    </source>
</evidence>
<accession>A0A1X7U6B7</accession>
<dbReference type="OrthoDB" id="17569at2759"/>
<keyword evidence="5 10" id="KW-0472">Membrane</keyword>
<feature type="transmembrane region" description="Helical" evidence="10">
    <location>
        <begin position="672"/>
        <end position="693"/>
    </location>
</feature>
<dbReference type="PANTHER" id="PTHR10519">
    <property type="entry name" value="GABA-B RECEPTOR"/>
    <property type="match status" value="1"/>
</dbReference>
<evidence type="ECO:0000256" key="9">
    <source>
        <dbReference type="SAM" id="MobiDB-lite"/>
    </source>
</evidence>
<organism evidence="13">
    <name type="scientific">Amphimedon queenslandica</name>
    <name type="common">Sponge</name>
    <dbReference type="NCBI Taxonomy" id="400682"/>
    <lineage>
        <taxon>Eukaryota</taxon>
        <taxon>Metazoa</taxon>
        <taxon>Porifera</taxon>
        <taxon>Demospongiae</taxon>
        <taxon>Heteroscleromorpha</taxon>
        <taxon>Haplosclerida</taxon>
        <taxon>Niphatidae</taxon>
        <taxon>Amphimedon</taxon>
    </lineage>
</organism>
<feature type="transmembrane region" description="Helical" evidence="10">
    <location>
        <begin position="574"/>
        <end position="598"/>
    </location>
</feature>
<dbReference type="GO" id="GO:0007214">
    <property type="term" value="P:gamma-aminobutyric acid signaling pathway"/>
    <property type="evidence" value="ECO:0007669"/>
    <property type="project" value="TreeGrafter"/>
</dbReference>
<keyword evidence="3 10" id="KW-1133">Transmembrane helix</keyword>
<feature type="transmembrane region" description="Helical" evidence="10">
    <location>
        <begin position="488"/>
        <end position="514"/>
    </location>
</feature>
<evidence type="ECO:0000256" key="8">
    <source>
        <dbReference type="ARBA" id="ARBA00023224"/>
    </source>
</evidence>
<evidence type="ECO:0000256" key="3">
    <source>
        <dbReference type="ARBA" id="ARBA00022989"/>
    </source>
</evidence>
<evidence type="ECO:0000256" key="2">
    <source>
        <dbReference type="ARBA" id="ARBA00022692"/>
    </source>
</evidence>
<dbReference type="GO" id="GO:0004965">
    <property type="term" value="F:G protein-coupled GABA receptor activity"/>
    <property type="evidence" value="ECO:0007669"/>
    <property type="project" value="InterPro"/>
</dbReference>
<feature type="compositionally biased region" description="Basic and acidic residues" evidence="9">
    <location>
        <begin position="848"/>
        <end position="861"/>
    </location>
</feature>
<feature type="chain" id="PRO_5012372219" description="G-protein coupled receptors family 3 profile domain-containing protein" evidence="11">
    <location>
        <begin position="18"/>
        <end position="861"/>
    </location>
</feature>
<dbReference type="InterPro" id="IPR002455">
    <property type="entry name" value="GPCR3_GABA-B"/>
</dbReference>
<keyword evidence="8" id="KW-0807">Transducer</keyword>
<dbReference type="SUPFAM" id="SSF53822">
    <property type="entry name" value="Periplasmic binding protein-like I"/>
    <property type="match status" value="1"/>
</dbReference>
<dbReference type="AlphaFoldDB" id="A0A1X7U6B7"/>
<evidence type="ECO:0000256" key="1">
    <source>
        <dbReference type="ARBA" id="ARBA00004141"/>
    </source>
</evidence>
<keyword evidence="14" id="KW-1185">Reference proteome</keyword>
<keyword evidence="6" id="KW-0675">Receptor</keyword>
<dbReference type="PRINTS" id="PR01177">
    <property type="entry name" value="GABAB1RECPTR"/>
</dbReference>
<sequence>MSLSFFFLLLSASLSASFPPRKLQLQVLLPLNNSVVRNYDALPAVTMALEDINANPYFLQDYELVAAINDTECDSSVGSWRLIESVLTTSPPNVTKIISFIGGGCSLATEPMAALTGQLYNIVQLSYFATSPALSDRRQYPLFFRVSPSENLHNEARIALSNMYNWCKVATLYQTENIFSLAVIDFYDRFPILLNGTKCRDSNDTVQLFSFPGDPLIPLRQIKESDYRIIHGFFYSNKAVIVICYAIHLGLTTDKHLWILPGFYGDGWWLKADSMDWTGLNFRCSSIDIVNALNNSILLHFNPWLLDNATVSMPGYTNATFFERYRDIFYSSSLNITYHDQFLSPTLMYDAIWTLALALNETDKELKDRGLSLSDFRYSLYDEDDTVDSSSQDTSTNITNILFSKLKDTNYMGTSGRIKFDKNGTRISVNTVLQYRIVEGSLVQVLLGTYDYHEDGLRINYSYNNPEWNLGYPPPDRSMPISRLLNQAAIYSMDAILAIGIIIAVLLLVFQIVTIRKPLMANSAPYINIILIIGCIVMMGSSILLGIDSGTPQVTDGNRDNILDEINDSAKNRYAIICMTRTWLLTIGFTLSFGSLFAKTWQVYRVYLDERKKNKPLKMWNFLLIMVIQLIVDVIFLSIWTGLFRFRHGIDTVKDNNNINYSKFEKCECNGFIYLIGTLCAYKGLLLVFGLFLAYESRNVKYTFINDSRFVSIAMYIVVVLIAISAPLSLVLANQHFIDHAYVVAVLMITIASLSCLLVLYVPKFFYLAKGLDAMVSNNKAEVFTPVDNLKLGYQEETDTTTCNTPNSDNQTTNVTSFSTSPGTTQPNTPADIMTTGDSCGSSVPSSSEKEDFEFRQDERP</sequence>
<dbReference type="EnsemblMetazoa" id="Aqu2.1.23001_001">
    <property type="protein sequence ID" value="Aqu2.1.23001_001"/>
    <property type="gene ID" value="Aqu2.1.23001"/>
</dbReference>
<evidence type="ECO:0000256" key="6">
    <source>
        <dbReference type="ARBA" id="ARBA00023170"/>
    </source>
</evidence>
<feature type="signal peptide" evidence="11">
    <location>
        <begin position="1"/>
        <end position="17"/>
    </location>
</feature>
<keyword evidence="7" id="KW-0325">Glycoprotein</keyword>
<dbReference type="KEGG" id="aqu:100637680"/>
<dbReference type="PRINTS" id="PR00248">
    <property type="entry name" value="GPCRMGR"/>
</dbReference>
<dbReference type="PRINTS" id="PR01176">
    <property type="entry name" value="GABABRECEPTR"/>
</dbReference>
<dbReference type="eggNOG" id="KOG1055">
    <property type="taxonomic scope" value="Eukaryota"/>
</dbReference>
<feature type="domain" description="G-protein coupled receptors family 3 profile" evidence="12">
    <location>
        <begin position="577"/>
        <end position="768"/>
    </location>
</feature>
<feature type="transmembrane region" description="Helical" evidence="10">
    <location>
        <begin position="713"/>
        <end position="734"/>
    </location>
</feature>
<protein>
    <recommendedName>
        <fullName evidence="12">G-protein coupled receptors family 3 profile domain-containing protein</fullName>
    </recommendedName>
</protein>
<evidence type="ECO:0000256" key="7">
    <source>
        <dbReference type="ARBA" id="ARBA00023180"/>
    </source>
</evidence>
<dbReference type="InterPro" id="IPR028082">
    <property type="entry name" value="Peripla_BP_I"/>
</dbReference>
<dbReference type="InterPro" id="IPR017978">
    <property type="entry name" value="GPCR_3_C"/>
</dbReference>
<name>A0A1X7U6B7_AMPQE</name>
<feature type="compositionally biased region" description="Polar residues" evidence="9">
    <location>
        <begin position="800"/>
        <end position="829"/>
    </location>
</feature>
<gene>
    <name evidence="13" type="primary">100637680</name>
</gene>
<dbReference type="EnsemblMetazoa" id="XM_020000452.1">
    <property type="protein sequence ID" value="XP_019856011.1"/>
    <property type="gene ID" value="LOC100637680"/>
</dbReference>
<proteinExistence type="predicted"/>
<feature type="transmembrane region" description="Helical" evidence="10">
    <location>
        <begin position="526"/>
        <end position="547"/>
    </location>
</feature>
<dbReference type="Pfam" id="PF00003">
    <property type="entry name" value="7tm_3"/>
    <property type="match status" value="1"/>
</dbReference>
<evidence type="ECO:0000313" key="13">
    <source>
        <dbReference type="EnsemblMetazoa" id="Aqu2.1.23001_001"/>
    </source>
</evidence>
<dbReference type="Gene3D" id="3.40.50.2300">
    <property type="match status" value="2"/>
</dbReference>
<dbReference type="Pfam" id="PF01094">
    <property type="entry name" value="ANF_receptor"/>
    <property type="match status" value="1"/>
</dbReference>
<evidence type="ECO:0000256" key="10">
    <source>
        <dbReference type="SAM" id="Phobius"/>
    </source>
</evidence>
<keyword evidence="2 10" id="KW-0812">Transmembrane</keyword>
<reference evidence="13" key="2">
    <citation type="submission" date="2017-05" db="UniProtKB">
        <authorList>
            <consortium name="EnsemblMetazoa"/>
        </authorList>
    </citation>
    <scope>IDENTIFICATION</scope>
</reference>
<keyword evidence="4" id="KW-0297">G-protein coupled receptor</keyword>
<keyword evidence="11" id="KW-0732">Signal</keyword>
<reference evidence="14" key="1">
    <citation type="journal article" date="2010" name="Nature">
        <title>The Amphimedon queenslandica genome and the evolution of animal complexity.</title>
        <authorList>
            <person name="Srivastava M."/>
            <person name="Simakov O."/>
            <person name="Chapman J."/>
            <person name="Fahey B."/>
            <person name="Gauthier M.E."/>
            <person name="Mitros T."/>
            <person name="Richards G.S."/>
            <person name="Conaco C."/>
            <person name="Dacre M."/>
            <person name="Hellsten U."/>
            <person name="Larroux C."/>
            <person name="Putnam N.H."/>
            <person name="Stanke M."/>
            <person name="Adamska M."/>
            <person name="Darling A."/>
            <person name="Degnan S.M."/>
            <person name="Oakley T.H."/>
            <person name="Plachetzki D.C."/>
            <person name="Zhai Y."/>
            <person name="Adamski M."/>
            <person name="Calcino A."/>
            <person name="Cummins S.F."/>
            <person name="Goodstein D.M."/>
            <person name="Harris C."/>
            <person name="Jackson D.J."/>
            <person name="Leys S.P."/>
            <person name="Shu S."/>
            <person name="Woodcroft B.J."/>
            <person name="Vervoort M."/>
            <person name="Kosik K.S."/>
            <person name="Manning G."/>
            <person name="Degnan B.M."/>
            <person name="Rokhsar D.S."/>
        </authorList>
    </citation>
    <scope>NUCLEOTIDE SEQUENCE [LARGE SCALE GENOMIC DNA]</scope>
</reference>
<dbReference type="InterPro" id="IPR001828">
    <property type="entry name" value="ANF_lig-bd_rcpt"/>
</dbReference>
<evidence type="ECO:0000313" key="14">
    <source>
        <dbReference type="Proteomes" id="UP000007879"/>
    </source>
</evidence>
<dbReference type="InterPro" id="IPR000337">
    <property type="entry name" value="GPCR_3"/>
</dbReference>
<dbReference type="CDD" id="cd06366">
    <property type="entry name" value="PBP1_GABAb_receptor"/>
    <property type="match status" value="1"/>
</dbReference>
<feature type="transmembrane region" description="Helical" evidence="10">
    <location>
        <begin position="740"/>
        <end position="762"/>
    </location>
</feature>
<comment type="subcellular location">
    <subcellularLocation>
        <location evidence="1">Membrane</location>
        <topology evidence="1">Multi-pass membrane protein</topology>
    </subcellularLocation>
</comment>
<dbReference type="Proteomes" id="UP000007879">
    <property type="component" value="Unassembled WGS sequence"/>
</dbReference>
<feature type="transmembrane region" description="Helical" evidence="10">
    <location>
        <begin position="619"/>
        <end position="640"/>
    </location>
</feature>
<feature type="region of interest" description="Disordered" evidence="9">
    <location>
        <begin position="798"/>
        <end position="861"/>
    </location>
</feature>
<dbReference type="GO" id="GO:0038039">
    <property type="term" value="C:G protein-coupled receptor heterodimeric complex"/>
    <property type="evidence" value="ECO:0007669"/>
    <property type="project" value="TreeGrafter"/>
</dbReference>
<dbReference type="PROSITE" id="PS50259">
    <property type="entry name" value="G_PROTEIN_RECEP_F3_4"/>
    <property type="match status" value="1"/>
</dbReference>
<evidence type="ECO:0000256" key="5">
    <source>
        <dbReference type="ARBA" id="ARBA00023136"/>
    </source>
</evidence>
<evidence type="ECO:0000256" key="11">
    <source>
        <dbReference type="SAM" id="SignalP"/>
    </source>
</evidence>
<dbReference type="InParanoid" id="A0A1X7U6B7"/>
<dbReference type="PANTHER" id="PTHR10519:SF20">
    <property type="entry name" value="G-PROTEIN COUPLED RECEPTOR 156-RELATED"/>
    <property type="match status" value="1"/>
</dbReference>
<evidence type="ECO:0000259" key="12">
    <source>
        <dbReference type="PROSITE" id="PS50259"/>
    </source>
</evidence>